<dbReference type="Gene3D" id="3.40.50.2300">
    <property type="match status" value="2"/>
</dbReference>
<keyword evidence="7 18" id="KW-0812">Transmembrane</keyword>
<dbReference type="CDD" id="cd17546">
    <property type="entry name" value="REC_hyHK_CKI1_RcsC-like"/>
    <property type="match status" value="1"/>
</dbReference>
<dbReference type="InterPro" id="IPR036890">
    <property type="entry name" value="HATPase_C_sf"/>
</dbReference>
<dbReference type="EMBL" id="PDTI01000036">
    <property type="protein sequence ID" value="PIE62615.1"/>
    <property type="molecule type" value="Genomic_DNA"/>
</dbReference>
<dbReference type="GO" id="GO:0005886">
    <property type="term" value="C:plasma membrane"/>
    <property type="evidence" value="ECO:0007669"/>
    <property type="project" value="UniProtKB-SubCell"/>
</dbReference>
<dbReference type="Gene3D" id="1.20.120.160">
    <property type="entry name" value="HPT domain"/>
    <property type="match status" value="1"/>
</dbReference>
<dbReference type="InterPro" id="IPR036097">
    <property type="entry name" value="HisK_dim/P_sf"/>
</dbReference>
<feature type="modified residue" description="4-aspartylphosphate" evidence="17">
    <location>
        <position position="1026"/>
    </location>
</feature>
<dbReference type="SUPFAM" id="SSF52172">
    <property type="entry name" value="CheY-like"/>
    <property type="match status" value="2"/>
</dbReference>
<evidence type="ECO:0000259" key="20">
    <source>
        <dbReference type="PROSITE" id="PS50110"/>
    </source>
</evidence>
<dbReference type="PANTHER" id="PTHR45339">
    <property type="entry name" value="HYBRID SIGNAL TRANSDUCTION HISTIDINE KINASE J"/>
    <property type="match status" value="1"/>
</dbReference>
<keyword evidence="5 17" id="KW-0597">Phosphoprotein</keyword>
<keyword evidence="11 18" id="KW-1133">Transmembrane helix</keyword>
<evidence type="ECO:0000256" key="8">
    <source>
        <dbReference type="ARBA" id="ARBA00022741"/>
    </source>
</evidence>
<dbReference type="InterPro" id="IPR035965">
    <property type="entry name" value="PAS-like_dom_sf"/>
</dbReference>
<dbReference type="InterPro" id="IPR011006">
    <property type="entry name" value="CheY-like_superfamily"/>
</dbReference>
<dbReference type="CDD" id="cd00130">
    <property type="entry name" value="PAS"/>
    <property type="match status" value="1"/>
</dbReference>
<comment type="caution">
    <text evidence="17">Lacks conserved residue(s) required for the propagation of feature annotation.</text>
</comment>
<evidence type="ECO:0000256" key="9">
    <source>
        <dbReference type="ARBA" id="ARBA00022777"/>
    </source>
</evidence>
<keyword evidence="4" id="KW-1003">Cell membrane</keyword>
<evidence type="ECO:0000256" key="10">
    <source>
        <dbReference type="ARBA" id="ARBA00022840"/>
    </source>
</evidence>
<dbReference type="SMART" id="SM00448">
    <property type="entry name" value="REC"/>
    <property type="match status" value="2"/>
</dbReference>
<dbReference type="GO" id="GO:0000155">
    <property type="term" value="F:phosphorelay sensor kinase activity"/>
    <property type="evidence" value="ECO:0007669"/>
    <property type="project" value="InterPro"/>
</dbReference>
<feature type="transmembrane region" description="Helical" evidence="18">
    <location>
        <begin position="12"/>
        <end position="30"/>
    </location>
</feature>
<sequence>MIQKYKAKQSFITLFIVYLVISLLVTLLLYKSWKVKENSHFTEYQVILDTGFNSSLQMYRLAMESFFYNSLNTPEVQTLLNSSINASPKETGRLRGHLYRMLYPVYERMRNANLMQLQFYTHDGKSFLRFHQPEQYGDSLVKAHPVIGKSIQEHRVVEGFEGGRMRASFSYAFPIFYEGVCIGGVEVAVSARSIIDSLKELDPEREYAFILQKERAEEYLFKQQRWLYTQAHIHPKYLQVDINAILPESPKPLPADINTLNKRLRTDPSVQRRMDKEEDITLNKNVGNIYYTVCLLPISNVQNLFTGYLISYSRDFFPQQNRWEYLLWYICVLIMLTAFFVLLLKLRIQSNALIREKENLFAITNTLAEGVYLQDVKGVIVWVNTAVTHLLGYTEEELLGQFAHDLFHHHQKNQQKLDCCPIHQAAVNGEGYDGEEIFLTKAGQFVEVEVSCRSIIEDGQPAGLVVAFHDVSDRKKIEAQLLENELVQRTLMESMPVAMVIIDEKTKVIEHVNPAAAEVLGVSAEKITGNVCHKFICPAELNRCPISDLNQEIDSSDRVILRAGSNPVPVLKTVRKVMIQGKSKLLECFIDISIRKEAEQAMLQANQAKSDFLANMSHEIRTPMNAILGMTHLTLGTNLTAQQRDYLTKSHRAAKSLLGILNDILDFSKVEAGKMELENIDFNLCDILDNVLYVTEMRVYGSDVELTAGLHRSVPRRLKGDPLRLEQVLINLAGNAAKFTEQGFVKIWVNSVAVGDNRVNLTFAVQDSGVGMKPEKLDELFVPFTQADASITRRYGGTGLGLSISSRLIELMDGTLEAESDEGVGSRFFFTLPFEVGRTETPPVDIEGLQILIVDPQQNSREVLQEYIASIKGLPTVAENGADALEHLASEHFALLIIAEELPDMFGYELQQQFTGPVIMLTPQGKKCDAVISGGERNVVVSKPVGYNSLIQALQLLLHGTTSNIDKPKKVKFAPANILVVEDNRVNQQVTEALLNEIGLSVSLADDGEQALQLLEKRKFDLIFMDIQMPVLDGFATTRQIRLQPQFQELPIIAMTAYATHEESKEILSTGMNDHLTKPIEVKELIAVLKNWLSLENEGEEKDPLPSTTAVPAQSVLNIEAALPRFAHNKAVFHQALRSAVDSYADCAEKLSDLLAREQLDEARMLAHTMRGETGTIGAEHMFTICTELEERITQKKLGDIDELIGNLALAVEQFTAYVQTLLTTTKRSNENVLSSNVLAAMNKLSKALQLRRPMDCSKTMDQLLKVDQISKAYPGMIKLSSLIDNYEFEKALNLATELQKEMKQAC</sequence>
<dbReference type="SUPFAM" id="SSF55785">
    <property type="entry name" value="PYP-like sensor domain (PAS domain)"/>
    <property type="match status" value="2"/>
</dbReference>
<dbReference type="PROSITE" id="PS50894">
    <property type="entry name" value="HPT"/>
    <property type="match status" value="1"/>
</dbReference>
<dbReference type="SMART" id="SM00387">
    <property type="entry name" value="HATPase_c"/>
    <property type="match status" value="1"/>
</dbReference>
<evidence type="ECO:0000256" key="5">
    <source>
        <dbReference type="ARBA" id="ARBA00022553"/>
    </source>
</evidence>
<dbReference type="CDD" id="cd00082">
    <property type="entry name" value="HisKA"/>
    <property type="match status" value="1"/>
</dbReference>
<dbReference type="InterPro" id="IPR008207">
    <property type="entry name" value="Sig_transdc_His_kin_Hpt_dom"/>
</dbReference>
<dbReference type="InterPro" id="IPR036641">
    <property type="entry name" value="HPT_dom_sf"/>
</dbReference>
<gene>
    <name evidence="23" type="ORF">CSA25_04240</name>
</gene>
<dbReference type="GO" id="GO:0005524">
    <property type="term" value="F:ATP binding"/>
    <property type="evidence" value="ECO:0007669"/>
    <property type="project" value="UniProtKB-KW"/>
</dbReference>
<evidence type="ECO:0000256" key="7">
    <source>
        <dbReference type="ARBA" id="ARBA00022692"/>
    </source>
</evidence>
<dbReference type="PANTHER" id="PTHR45339:SF1">
    <property type="entry name" value="HYBRID SIGNAL TRANSDUCTION HISTIDINE KINASE J"/>
    <property type="match status" value="1"/>
</dbReference>
<organism evidence="23 24">
    <name type="scientific">Desulfobacter postgatei</name>
    <dbReference type="NCBI Taxonomy" id="2293"/>
    <lineage>
        <taxon>Bacteria</taxon>
        <taxon>Pseudomonadati</taxon>
        <taxon>Thermodesulfobacteriota</taxon>
        <taxon>Desulfobacteria</taxon>
        <taxon>Desulfobacterales</taxon>
        <taxon>Desulfobacteraceae</taxon>
        <taxon>Desulfobacter</taxon>
    </lineage>
</organism>
<evidence type="ECO:0000256" key="12">
    <source>
        <dbReference type="ARBA" id="ARBA00023012"/>
    </source>
</evidence>
<feature type="domain" description="PAS" evidence="21">
    <location>
        <begin position="356"/>
        <end position="408"/>
    </location>
</feature>
<evidence type="ECO:0000256" key="1">
    <source>
        <dbReference type="ARBA" id="ARBA00000085"/>
    </source>
</evidence>
<evidence type="ECO:0000256" key="18">
    <source>
        <dbReference type="SAM" id="Phobius"/>
    </source>
</evidence>
<comment type="subcellular location">
    <subcellularLocation>
        <location evidence="2">Cell membrane</location>
        <topology evidence="2">Multi-pass membrane protein</topology>
    </subcellularLocation>
</comment>
<feature type="domain" description="PAS" evidence="21">
    <location>
        <begin position="484"/>
        <end position="530"/>
    </location>
</feature>
<dbReference type="Pfam" id="PF14827">
    <property type="entry name" value="dCache_3"/>
    <property type="match status" value="1"/>
</dbReference>
<keyword evidence="10" id="KW-0067">ATP-binding</keyword>
<evidence type="ECO:0000256" key="13">
    <source>
        <dbReference type="ARBA" id="ARBA00023136"/>
    </source>
</evidence>
<comment type="caution">
    <text evidence="23">The sequence shown here is derived from an EMBL/GenBank/DDBJ whole genome shotgun (WGS) entry which is preliminary data.</text>
</comment>
<dbReference type="Pfam" id="PF01627">
    <property type="entry name" value="Hpt"/>
    <property type="match status" value="1"/>
</dbReference>
<protein>
    <recommendedName>
        <fullName evidence="15">Sensory/regulatory protein RpfC</fullName>
        <ecNumber evidence="3">2.7.13.3</ecNumber>
    </recommendedName>
</protein>
<dbReference type="SMART" id="SM00091">
    <property type="entry name" value="PAS"/>
    <property type="match status" value="2"/>
</dbReference>
<dbReference type="Pfam" id="PF00512">
    <property type="entry name" value="HisKA"/>
    <property type="match status" value="1"/>
</dbReference>
<dbReference type="InterPro" id="IPR001789">
    <property type="entry name" value="Sig_transdc_resp-reg_receiver"/>
</dbReference>
<dbReference type="SUPFAM" id="SSF47384">
    <property type="entry name" value="Homodimeric domain of signal transducing histidine kinase"/>
    <property type="match status" value="1"/>
</dbReference>
<dbReference type="InterPro" id="IPR029150">
    <property type="entry name" value="dCache_3"/>
</dbReference>
<proteinExistence type="predicted"/>
<evidence type="ECO:0000259" key="19">
    <source>
        <dbReference type="PROSITE" id="PS50109"/>
    </source>
</evidence>
<keyword evidence="8" id="KW-0547">Nucleotide-binding</keyword>
<dbReference type="Gene3D" id="3.30.450.20">
    <property type="entry name" value="PAS domain"/>
    <property type="match status" value="2"/>
</dbReference>
<dbReference type="Pfam" id="PF02518">
    <property type="entry name" value="HATPase_c"/>
    <property type="match status" value="1"/>
</dbReference>
<evidence type="ECO:0000256" key="17">
    <source>
        <dbReference type="PROSITE-ProRule" id="PRU00169"/>
    </source>
</evidence>
<dbReference type="InterPro" id="IPR000014">
    <property type="entry name" value="PAS"/>
</dbReference>
<dbReference type="EC" id="2.7.13.3" evidence="3"/>
<evidence type="ECO:0000259" key="22">
    <source>
        <dbReference type="PROSITE" id="PS50894"/>
    </source>
</evidence>
<evidence type="ECO:0000313" key="23">
    <source>
        <dbReference type="EMBL" id="PIE62615.1"/>
    </source>
</evidence>
<dbReference type="FunFam" id="1.10.287.130:FF:000002">
    <property type="entry name" value="Two-component osmosensing histidine kinase"/>
    <property type="match status" value="1"/>
</dbReference>
<dbReference type="PROSITE" id="PS50112">
    <property type="entry name" value="PAS"/>
    <property type="match status" value="2"/>
</dbReference>
<dbReference type="Gene3D" id="1.10.287.130">
    <property type="match status" value="1"/>
</dbReference>
<name>A0A2G6MRG0_9BACT</name>
<dbReference type="FunFam" id="3.30.565.10:FF:000010">
    <property type="entry name" value="Sensor histidine kinase RcsC"/>
    <property type="match status" value="1"/>
</dbReference>
<dbReference type="Pfam" id="PF13426">
    <property type="entry name" value="PAS_9"/>
    <property type="match status" value="1"/>
</dbReference>
<evidence type="ECO:0000256" key="6">
    <source>
        <dbReference type="ARBA" id="ARBA00022679"/>
    </source>
</evidence>
<evidence type="ECO:0000313" key="24">
    <source>
        <dbReference type="Proteomes" id="UP000231203"/>
    </source>
</evidence>
<keyword evidence="9" id="KW-0418">Kinase</keyword>
<dbReference type="Gene3D" id="3.30.565.10">
    <property type="entry name" value="Histidine kinase-like ATPase, C-terminal domain"/>
    <property type="match status" value="1"/>
</dbReference>
<dbReference type="InterPro" id="IPR004358">
    <property type="entry name" value="Sig_transdc_His_kin-like_C"/>
</dbReference>
<dbReference type="CDD" id="cd16922">
    <property type="entry name" value="HATPase_EvgS-ArcB-TorS-like"/>
    <property type="match status" value="1"/>
</dbReference>
<dbReference type="Pfam" id="PF00072">
    <property type="entry name" value="Response_reg"/>
    <property type="match status" value="2"/>
</dbReference>
<comment type="catalytic activity">
    <reaction evidence="1">
        <text>ATP + protein L-histidine = ADP + protein N-phospho-L-histidine.</text>
        <dbReference type="EC" id="2.7.13.3"/>
    </reaction>
</comment>
<evidence type="ECO:0000256" key="14">
    <source>
        <dbReference type="ARBA" id="ARBA00064003"/>
    </source>
</evidence>
<dbReference type="SUPFAM" id="SSF47226">
    <property type="entry name" value="Histidine-containing phosphotransfer domain, HPT domain"/>
    <property type="match status" value="1"/>
</dbReference>
<comment type="subunit">
    <text evidence="14">At low DSF concentrations, interacts with RpfF.</text>
</comment>
<keyword evidence="12" id="KW-0902">Two-component regulatory system</keyword>
<accession>A0A2G6MRG0</accession>
<dbReference type="SUPFAM" id="SSF55874">
    <property type="entry name" value="ATPase domain of HSP90 chaperone/DNA topoisomerase II/histidine kinase"/>
    <property type="match status" value="1"/>
</dbReference>
<feature type="modified residue" description="Phosphohistidine" evidence="16">
    <location>
        <position position="1168"/>
    </location>
</feature>
<dbReference type="InterPro" id="IPR003661">
    <property type="entry name" value="HisK_dim/P_dom"/>
</dbReference>
<feature type="domain" description="Histidine kinase" evidence="19">
    <location>
        <begin position="615"/>
        <end position="836"/>
    </location>
</feature>
<dbReference type="SMART" id="SM00388">
    <property type="entry name" value="HisKA"/>
    <property type="match status" value="1"/>
</dbReference>
<evidence type="ECO:0000256" key="11">
    <source>
        <dbReference type="ARBA" id="ARBA00022989"/>
    </source>
</evidence>
<dbReference type="PROSITE" id="PS50109">
    <property type="entry name" value="HIS_KIN"/>
    <property type="match status" value="1"/>
</dbReference>
<feature type="domain" description="Response regulatory" evidence="20">
    <location>
        <begin position="850"/>
        <end position="958"/>
    </location>
</feature>
<feature type="domain" description="Response regulatory" evidence="20">
    <location>
        <begin position="977"/>
        <end position="1093"/>
    </location>
</feature>
<dbReference type="Pfam" id="PF13188">
    <property type="entry name" value="PAS_8"/>
    <property type="match status" value="1"/>
</dbReference>
<keyword evidence="13 18" id="KW-0472">Membrane</keyword>
<dbReference type="InterPro" id="IPR003594">
    <property type="entry name" value="HATPase_dom"/>
</dbReference>
<evidence type="ECO:0000256" key="2">
    <source>
        <dbReference type="ARBA" id="ARBA00004651"/>
    </source>
</evidence>
<dbReference type="PROSITE" id="PS50110">
    <property type="entry name" value="RESPONSE_REGULATORY"/>
    <property type="match status" value="2"/>
</dbReference>
<evidence type="ECO:0000256" key="3">
    <source>
        <dbReference type="ARBA" id="ARBA00012438"/>
    </source>
</evidence>
<evidence type="ECO:0000259" key="21">
    <source>
        <dbReference type="PROSITE" id="PS50112"/>
    </source>
</evidence>
<dbReference type="Proteomes" id="UP000231203">
    <property type="component" value="Unassembled WGS sequence"/>
</dbReference>
<evidence type="ECO:0000256" key="4">
    <source>
        <dbReference type="ARBA" id="ARBA00022475"/>
    </source>
</evidence>
<dbReference type="InterPro" id="IPR005467">
    <property type="entry name" value="His_kinase_dom"/>
</dbReference>
<reference evidence="23 24" key="1">
    <citation type="submission" date="2017-10" db="EMBL/GenBank/DDBJ databases">
        <title>Novel microbial diversity and functional potential in the marine mammal oral microbiome.</title>
        <authorList>
            <person name="Dudek N.K."/>
            <person name="Sun C.L."/>
            <person name="Burstein D."/>
            <person name="Kantor R.S."/>
            <person name="Aliaga Goltsman D.S."/>
            <person name="Bik E.M."/>
            <person name="Thomas B.C."/>
            <person name="Banfield J.F."/>
            <person name="Relman D.A."/>
        </authorList>
    </citation>
    <scope>NUCLEOTIDE SEQUENCE [LARGE SCALE GENOMIC DNA]</scope>
    <source>
        <strain evidence="23">DOLJORAL78_47_202</strain>
    </source>
</reference>
<dbReference type="NCBIfam" id="TIGR00229">
    <property type="entry name" value="sensory_box"/>
    <property type="match status" value="2"/>
</dbReference>
<evidence type="ECO:0000256" key="16">
    <source>
        <dbReference type="PROSITE-ProRule" id="PRU00110"/>
    </source>
</evidence>
<dbReference type="CDD" id="cd00156">
    <property type="entry name" value="REC"/>
    <property type="match status" value="1"/>
</dbReference>
<dbReference type="PRINTS" id="PR00344">
    <property type="entry name" value="BCTRLSENSOR"/>
</dbReference>
<keyword evidence="6" id="KW-0808">Transferase</keyword>
<evidence type="ECO:0000256" key="15">
    <source>
        <dbReference type="ARBA" id="ARBA00068150"/>
    </source>
</evidence>
<feature type="transmembrane region" description="Helical" evidence="18">
    <location>
        <begin position="325"/>
        <end position="344"/>
    </location>
</feature>
<feature type="domain" description="HPt" evidence="22">
    <location>
        <begin position="1129"/>
        <end position="1222"/>
    </location>
</feature>